<dbReference type="Proteomes" id="UP000009102">
    <property type="component" value="Chromosome"/>
</dbReference>
<dbReference type="SUPFAM" id="SSF141868">
    <property type="entry name" value="EAL domain-like"/>
    <property type="match status" value="1"/>
</dbReference>
<dbReference type="GO" id="GO:0007165">
    <property type="term" value="P:signal transduction"/>
    <property type="evidence" value="ECO:0007669"/>
    <property type="project" value="InterPro"/>
</dbReference>
<proteinExistence type="predicted"/>
<dbReference type="KEGG" id="hna:Hneap_1687"/>
<dbReference type="CDD" id="cd00130">
    <property type="entry name" value="PAS"/>
    <property type="match status" value="1"/>
</dbReference>
<dbReference type="OrthoDB" id="9812358at2"/>
<dbReference type="eggNOG" id="COG5001">
    <property type="taxonomic scope" value="Bacteria"/>
</dbReference>
<dbReference type="InterPro" id="IPR003660">
    <property type="entry name" value="HAMP_dom"/>
</dbReference>
<dbReference type="InterPro" id="IPR035919">
    <property type="entry name" value="EAL_sf"/>
</dbReference>
<dbReference type="PANTHER" id="PTHR44757:SF2">
    <property type="entry name" value="BIOFILM ARCHITECTURE MAINTENANCE PROTEIN MBAA"/>
    <property type="match status" value="1"/>
</dbReference>
<keyword evidence="7" id="KW-1185">Reference proteome</keyword>
<evidence type="ECO:0000259" key="5">
    <source>
        <dbReference type="PROSITE" id="PS50887"/>
    </source>
</evidence>
<evidence type="ECO:0000256" key="1">
    <source>
        <dbReference type="SAM" id="Phobius"/>
    </source>
</evidence>
<dbReference type="PROSITE" id="PS50885">
    <property type="entry name" value="HAMP"/>
    <property type="match status" value="1"/>
</dbReference>
<evidence type="ECO:0000259" key="4">
    <source>
        <dbReference type="PROSITE" id="PS50885"/>
    </source>
</evidence>
<dbReference type="SUPFAM" id="SSF158472">
    <property type="entry name" value="HAMP domain-like"/>
    <property type="match status" value="1"/>
</dbReference>
<dbReference type="PROSITE" id="PS50887">
    <property type="entry name" value="GGDEF"/>
    <property type="match status" value="1"/>
</dbReference>
<dbReference type="Gene3D" id="1.10.8.500">
    <property type="entry name" value="HAMP domain in histidine kinase"/>
    <property type="match status" value="1"/>
</dbReference>
<dbReference type="Pfam" id="PF00990">
    <property type="entry name" value="GGDEF"/>
    <property type="match status" value="1"/>
</dbReference>
<dbReference type="EMBL" id="CP001801">
    <property type="protein sequence ID" value="ACX96512.1"/>
    <property type="molecule type" value="Genomic_DNA"/>
</dbReference>
<feature type="domain" description="HAMP" evidence="4">
    <location>
        <begin position="210"/>
        <end position="263"/>
    </location>
</feature>
<dbReference type="Gene3D" id="3.20.20.450">
    <property type="entry name" value="EAL domain"/>
    <property type="match status" value="1"/>
</dbReference>
<feature type="domain" description="GGDEF" evidence="5">
    <location>
        <begin position="442"/>
        <end position="578"/>
    </location>
</feature>
<dbReference type="RefSeq" id="WP_012824545.1">
    <property type="nucleotide sequence ID" value="NC_013422.1"/>
</dbReference>
<dbReference type="InterPro" id="IPR043128">
    <property type="entry name" value="Rev_trsase/Diguanyl_cyclase"/>
</dbReference>
<dbReference type="GO" id="GO:0016020">
    <property type="term" value="C:membrane"/>
    <property type="evidence" value="ECO:0007669"/>
    <property type="project" value="InterPro"/>
</dbReference>
<gene>
    <name evidence="6" type="ordered locus">Hneap_1687</name>
</gene>
<dbReference type="SMART" id="SM00091">
    <property type="entry name" value="PAS"/>
    <property type="match status" value="1"/>
</dbReference>
<keyword evidence="1" id="KW-0812">Transmembrane</keyword>
<accession>D0L1D9</accession>
<evidence type="ECO:0000313" key="7">
    <source>
        <dbReference type="Proteomes" id="UP000009102"/>
    </source>
</evidence>
<dbReference type="InterPro" id="IPR001633">
    <property type="entry name" value="EAL_dom"/>
</dbReference>
<evidence type="ECO:0000313" key="6">
    <source>
        <dbReference type="EMBL" id="ACX96512.1"/>
    </source>
</evidence>
<dbReference type="InterPro" id="IPR000014">
    <property type="entry name" value="PAS"/>
</dbReference>
<dbReference type="STRING" id="555778.Hneap_1687"/>
<dbReference type="Pfam" id="PF13426">
    <property type="entry name" value="PAS_9"/>
    <property type="match status" value="1"/>
</dbReference>
<dbReference type="PROSITE" id="PS50883">
    <property type="entry name" value="EAL"/>
    <property type="match status" value="1"/>
</dbReference>
<evidence type="ECO:0000259" key="2">
    <source>
        <dbReference type="PROSITE" id="PS50112"/>
    </source>
</evidence>
<dbReference type="SMART" id="SM00052">
    <property type="entry name" value="EAL"/>
    <property type="match status" value="1"/>
</dbReference>
<dbReference type="InterPro" id="IPR035965">
    <property type="entry name" value="PAS-like_dom_sf"/>
</dbReference>
<dbReference type="PROSITE" id="PS50112">
    <property type="entry name" value="PAS"/>
    <property type="match status" value="1"/>
</dbReference>
<protein>
    <submittedName>
        <fullName evidence="6">Diguanylate cyclase/phosphodiesterase with PAS/PAC sensor(S)</fullName>
    </submittedName>
</protein>
<sequence>MRIVPLSLQFLMFLGLQVALSLGLVFYLNTLATNNFQTFQRASSGFVESSKTIETLRKSFAATSAEIEQITSQFSAGQRVDVRDQVLALQQVAAAIRTDTALASLREAAGTQVMALSKSIDQQAQALINAASATASATPAEVKDIQSQLRQERSRIMVDDFGALISAANQNLEDTMALLRGATESLSSQYQTLLILFIVLQIALMMTALWYFNYQIKQLADITDRLIDGEATAALPQQKRHDQIGRLARAVQHFRTTLITLSDSREQLKAILKKHDQETLSRRRAEKQLTLAASVFENVQEAVLLTDISGHVTRANPVALEMLHSTEKQLASKPLLEFLLNHDATVVEPLWRQVLDQGYWSGEVEFTPEKSSTITALISIKLMGEAREGRGHVIFVLNDHTEIRAREAKMRFLAEQDTVTGLYNRHYFITQGEKRIAQHPNSSFSIILIGIDNFRSINDALGHHDGDQVLVEIGRALAALLPASAVLARVDGDEFAFYWTPKDEQNHEEELRAFAEHALASARQPLHVNSYQITLKLSAGTSTYPNDGDNIEDLIKTNDIALSMAKSEGGDRLYMHGAQAQNLARRRFMLQQALDKALGKRELRLSYQPQVSLANGQINGFEVLMRWRHGGEWVSPEEFIPLAEETDTIVRITEWAFTEACNRIREWQRQTEETFNLSLNLPPRLLLTDKIDERLVNIAKKAGLPLSSITLEITESSFGNDPSLMSDQLHRLAMQGFTIAIDDFGTGYSSLAYLSTLPISKIKIDKKFVDLISEDAESCKLLKSIFAMAESLELDIVVEGVETADQLVLLKKFDVRVDIQGFVFEPAQNEDFWEGLFLEGKTHVYEVPELRSPKPKTAAESNNPLTFN</sequence>
<dbReference type="SUPFAM" id="SSF55073">
    <property type="entry name" value="Nucleotide cyclase"/>
    <property type="match status" value="1"/>
</dbReference>
<dbReference type="InterPro" id="IPR029787">
    <property type="entry name" value="Nucleotide_cyclase"/>
</dbReference>
<dbReference type="Pfam" id="PF00563">
    <property type="entry name" value="EAL"/>
    <property type="match status" value="1"/>
</dbReference>
<feature type="domain" description="PAS" evidence="2">
    <location>
        <begin position="288"/>
        <end position="358"/>
    </location>
</feature>
<dbReference type="eggNOG" id="COG4192">
    <property type="taxonomic scope" value="Bacteria"/>
</dbReference>
<evidence type="ECO:0000259" key="3">
    <source>
        <dbReference type="PROSITE" id="PS50883"/>
    </source>
</evidence>
<dbReference type="Gene3D" id="3.30.70.270">
    <property type="match status" value="1"/>
</dbReference>
<dbReference type="NCBIfam" id="TIGR00229">
    <property type="entry name" value="sensory_box"/>
    <property type="match status" value="1"/>
</dbReference>
<dbReference type="SUPFAM" id="SSF55785">
    <property type="entry name" value="PYP-like sensor domain (PAS domain)"/>
    <property type="match status" value="1"/>
</dbReference>
<keyword evidence="1" id="KW-1133">Transmembrane helix</keyword>
<dbReference type="CDD" id="cd01949">
    <property type="entry name" value="GGDEF"/>
    <property type="match status" value="1"/>
</dbReference>
<name>D0L1D9_HALNC</name>
<feature type="transmembrane region" description="Helical" evidence="1">
    <location>
        <begin position="6"/>
        <end position="28"/>
    </location>
</feature>
<dbReference type="NCBIfam" id="TIGR00254">
    <property type="entry name" value="GGDEF"/>
    <property type="match status" value="1"/>
</dbReference>
<organism evidence="6 7">
    <name type="scientific">Halothiobacillus neapolitanus (strain ATCC 23641 / DSM 15147 / CIP 104769 / NCIMB 8539 / c2)</name>
    <name type="common">Thiobacillus neapolitanus</name>
    <dbReference type="NCBI Taxonomy" id="555778"/>
    <lineage>
        <taxon>Bacteria</taxon>
        <taxon>Pseudomonadati</taxon>
        <taxon>Pseudomonadota</taxon>
        <taxon>Gammaproteobacteria</taxon>
        <taxon>Chromatiales</taxon>
        <taxon>Halothiobacillaceae</taxon>
        <taxon>Halothiobacillus</taxon>
    </lineage>
</organism>
<dbReference type="InterPro" id="IPR052155">
    <property type="entry name" value="Biofilm_reg_signaling"/>
</dbReference>
<feature type="domain" description="EAL" evidence="3">
    <location>
        <begin position="587"/>
        <end position="841"/>
    </location>
</feature>
<dbReference type="PANTHER" id="PTHR44757">
    <property type="entry name" value="DIGUANYLATE CYCLASE DGCP"/>
    <property type="match status" value="1"/>
</dbReference>
<dbReference type="CDD" id="cd01948">
    <property type="entry name" value="EAL"/>
    <property type="match status" value="1"/>
</dbReference>
<dbReference type="Gene3D" id="3.30.450.20">
    <property type="entry name" value="PAS domain"/>
    <property type="match status" value="1"/>
</dbReference>
<dbReference type="InterPro" id="IPR000160">
    <property type="entry name" value="GGDEF_dom"/>
</dbReference>
<dbReference type="SMART" id="SM00267">
    <property type="entry name" value="GGDEF"/>
    <property type="match status" value="1"/>
</dbReference>
<reference evidence="6 7" key="1">
    <citation type="submission" date="2009-10" db="EMBL/GenBank/DDBJ databases">
        <title>Complete sequence of Halothiobacillus neapolitanus c2.</title>
        <authorList>
            <consortium name="US DOE Joint Genome Institute"/>
            <person name="Lucas S."/>
            <person name="Copeland A."/>
            <person name="Lapidus A."/>
            <person name="Glavina del Rio T."/>
            <person name="Tice H."/>
            <person name="Bruce D."/>
            <person name="Goodwin L."/>
            <person name="Pitluck S."/>
            <person name="Davenport K."/>
            <person name="Brettin T."/>
            <person name="Detter J.C."/>
            <person name="Han C."/>
            <person name="Tapia R."/>
            <person name="Larimer F."/>
            <person name="Land M."/>
            <person name="Hauser L."/>
            <person name="Kyrpides N."/>
            <person name="Mikhailova N."/>
            <person name="Kerfeld C."/>
            <person name="Cannon G."/>
            <person name="Heinhort S."/>
        </authorList>
    </citation>
    <scope>NUCLEOTIDE SEQUENCE [LARGE SCALE GENOMIC DNA]</scope>
    <source>
        <strain evidence="7">ATCC 23641 / c2</strain>
    </source>
</reference>
<dbReference type="HOGENOM" id="CLU_000445_70_20_6"/>
<dbReference type="AlphaFoldDB" id="D0L1D9"/>
<keyword evidence="1" id="KW-0472">Membrane</keyword>
<feature type="transmembrane region" description="Helical" evidence="1">
    <location>
        <begin position="193"/>
        <end position="212"/>
    </location>
</feature>